<dbReference type="AlphaFoldDB" id="C7NC12"/>
<dbReference type="EMBL" id="CP001685">
    <property type="protein sequence ID" value="ACV39693.1"/>
    <property type="molecule type" value="Genomic_DNA"/>
</dbReference>
<name>C7NC12_LEPBD</name>
<organism evidence="1 2">
    <name type="scientific">Leptotrichia buccalis (strain ATCC 14201 / DSM 1135 / JCM 12969 / NCTC 10249 / C-1013-b)</name>
    <dbReference type="NCBI Taxonomy" id="523794"/>
    <lineage>
        <taxon>Bacteria</taxon>
        <taxon>Fusobacteriati</taxon>
        <taxon>Fusobacteriota</taxon>
        <taxon>Fusobacteriia</taxon>
        <taxon>Fusobacteriales</taxon>
        <taxon>Leptotrichiaceae</taxon>
        <taxon>Leptotrichia</taxon>
    </lineage>
</organism>
<dbReference type="Proteomes" id="UP000001910">
    <property type="component" value="Chromosome"/>
</dbReference>
<dbReference type="KEGG" id="lba:Lebu_1827"/>
<proteinExistence type="predicted"/>
<evidence type="ECO:0000313" key="2">
    <source>
        <dbReference type="Proteomes" id="UP000001910"/>
    </source>
</evidence>
<dbReference type="HOGENOM" id="CLU_3397204_0_0_0"/>
<protein>
    <submittedName>
        <fullName evidence="1">Uncharacterized protein</fullName>
    </submittedName>
</protein>
<sequence length="31" mass="3606">MAFDTSTLKKININKNKRNTIINQNTLETKI</sequence>
<keyword evidence="2" id="KW-1185">Reference proteome</keyword>
<reference evidence="1 2" key="1">
    <citation type="journal article" date="2009" name="Stand. Genomic Sci.">
        <title>Complete genome sequence of Leptotrichia buccalis type strain (C-1013-b).</title>
        <authorList>
            <person name="Ivanova N."/>
            <person name="Gronow S."/>
            <person name="Lapidus A."/>
            <person name="Copeland A."/>
            <person name="Glavina Del Rio T."/>
            <person name="Nolan M."/>
            <person name="Lucas S."/>
            <person name="Chen F."/>
            <person name="Tice H."/>
            <person name="Cheng J.F."/>
            <person name="Saunders E."/>
            <person name="Bruce D."/>
            <person name="Goodwin L."/>
            <person name="Brettin T."/>
            <person name="Detter J.C."/>
            <person name="Han C."/>
            <person name="Pitluck S."/>
            <person name="Mikhailova N."/>
            <person name="Pati A."/>
            <person name="Mavrommatis K."/>
            <person name="Chen A."/>
            <person name="Palaniappan K."/>
            <person name="Land M."/>
            <person name="Hauser L."/>
            <person name="Chang Y.J."/>
            <person name="Jeffries C.D."/>
            <person name="Chain P."/>
            <person name="Rohde C."/>
            <person name="Goker M."/>
            <person name="Bristow J."/>
            <person name="Eisen J.A."/>
            <person name="Markowitz V."/>
            <person name="Hugenholtz P."/>
            <person name="Kyrpides N.C."/>
            <person name="Klenk H.P."/>
        </authorList>
    </citation>
    <scope>NUCLEOTIDE SEQUENCE [LARGE SCALE GENOMIC DNA]</scope>
    <source>
        <strain evidence="2">ATCC 14201 / DSM 1135 / JCM 12969 / NCTC 10249 / C-1013-b</strain>
    </source>
</reference>
<evidence type="ECO:0000313" key="1">
    <source>
        <dbReference type="EMBL" id="ACV39693.1"/>
    </source>
</evidence>
<gene>
    <name evidence="1" type="ordered locus">Lebu_1827</name>
</gene>
<accession>C7NC12</accession>